<reference evidence="2" key="1">
    <citation type="submission" date="2016-02" db="EMBL/GenBank/DDBJ databases">
        <authorList>
            <person name="Rodrigo-Torres Lidia"/>
            <person name="Arahal R.David."/>
        </authorList>
    </citation>
    <scope>NUCLEOTIDE SEQUENCE [LARGE SCALE GENOMIC DNA]</scope>
    <source>
        <strain evidence="2">CECT 8713</strain>
    </source>
</reference>
<evidence type="ECO:0000313" key="2">
    <source>
        <dbReference type="Proteomes" id="UP000073601"/>
    </source>
</evidence>
<organism evidence="1 2">
    <name type="scientific">Grimontia marina</name>
    <dbReference type="NCBI Taxonomy" id="646534"/>
    <lineage>
        <taxon>Bacteria</taxon>
        <taxon>Pseudomonadati</taxon>
        <taxon>Pseudomonadota</taxon>
        <taxon>Gammaproteobacteria</taxon>
        <taxon>Vibrionales</taxon>
        <taxon>Vibrionaceae</taxon>
        <taxon>Grimontia</taxon>
    </lineage>
</organism>
<protein>
    <submittedName>
        <fullName evidence="1">Uncharacterized protein</fullName>
    </submittedName>
</protein>
<keyword evidence="2" id="KW-1185">Reference proteome</keyword>
<dbReference type="AlphaFoldDB" id="A0A128FK33"/>
<accession>A0A128FK33</accession>
<name>A0A128FK33_9GAMM</name>
<gene>
    <name evidence="1" type="ORF">GMA8713_05209</name>
</gene>
<dbReference type="Proteomes" id="UP000073601">
    <property type="component" value="Unassembled WGS sequence"/>
</dbReference>
<evidence type="ECO:0000313" key="1">
    <source>
        <dbReference type="EMBL" id="CZF87158.1"/>
    </source>
</evidence>
<sequence length="139" mass="15866">MNAKNYVCPPADFLKSLVGKKNVLGWTLKELATRLRCSPEQLGADIKREKVSFLTFSAILMYCGYKPHEVFGLTPNEKENRVLLSEVINQYINDKNALHAKHQNELKDLALRYLEATPELKKAEGQGLPKQDLESYEEE</sequence>
<dbReference type="EMBL" id="FIZY01000231">
    <property type="protein sequence ID" value="CZF87158.1"/>
    <property type="molecule type" value="Genomic_DNA"/>
</dbReference>
<proteinExistence type="predicted"/>